<sequence length="139" mass="16252">MKNELDILELLSKHRIRKTNFRIELLKLFSKKEHGLSHKDIKKEIECMPDKVTIYRALDTFLEKGIIHKVPDINNISRYALTKNKCTHNHHNHAHFICKVCHKTFCMDDIQLPEIQNTNGFQITNTKLILEGICADCTN</sequence>
<dbReference type="Gene3D" id="1.10.10.10">
    <property type="entry name" value="Winged helix-like DNA-binding domain superfamily/Winged helix DNA-binding domain"/>
    <property type="match status" value="1"/>
</dbReference>
<dbReference type="InterPro" id="IPR002481">
    <property type="entry name" value="FUR"/>
</dbReference>
<keyword evidence="4" id="KW-0805">Transcription regulation</keyword>
<comment type="caution">
    <text evidence="8">The sequence shown here is derived from an EMBL/GenBank/DDBJ whole genome shotgun (WGS) entry which is preliminary data.</text>
</comment>
<evidence type="ECO:0000313" key="9">
    <source>
        <dbReference type="Proteomes" id="UP000576082"/>
    </source>
</evidence>
<dbReference type="SUPFAM" id="SSF46785">
    <property type="entry name" value="Winged helix' DNA-binding domain"/>
    <property type="match status" value="1"/>
</dbReference>
<dbReference type="Proteomes" id="UP000576082">
    <property type="component" value="Unassembled WGS sequence"/>
</dbReference>
<feature type="binding site" evidence="7">
    <location>
        <position position="98"/>
    </location>
    <ligand>
        <name>Zn(2+)</name>
        <dbReference type="ChEBI" id="CHEBI:29105"/>
    </ligand>
</feature>
<name>A0A7X9P348_9BACT</name>
<feature type="binding site" evidence="7">
    <location>
        <position position="137"/>
    </location>
    <ligand>
        <name>Zn(2+)</name>
        <dbReference type="ChEBI" id="CHEBI:29105"/>
    </ligand>
</feature>
<keyword evidence="6" id="KW-0804">Transcription</keyword>
<proteinExistence type="inferred from homology"/>
<dbReference type="PANTHER" id="PTHR33202">
    <property type="entry name" value="ZINC UPTAKE REGULATION PROTEIN"/>
    <property type="match status" value="1"/>
</dbReference>
<evidence type="ECO:0000256" key="6">
    <source>
        <dbReference type="ARBA" id="ARBA00023163"/>
    </source>
</evidence>
<dbReference type="AlphaFoldDB" id="A0A7X9P348"/>
<keyword evidence="5" id="KW-0238">DNA-binding</keyword>
<keyword evidence="9" id="KW-1185">Reference proteome</keyword>
<dbReference type="RefSeq" id="WP_169656846.1">
    <property type="nucleotide sequence ID" value="NZ_JABANE010000025.1"/>
</dbReference>
<evidence type="ECO:0000256" key="4">
    <source>
        <dbReference type="ARBA" id="ARBA00023015"/>
    </source>
</evidence>
<evidence type="ECO:0000256" key="5">
    <source>
        <dbReference type="ARBA" id="ARBA00023125"/>
    </source>
</evidence>
<dbReference type="InterPro" id="IPR043135">
    <property type="entry name" value="Fur_C"/>
</dbReference>
<evidence type="ECO:0000256" key="3">
    <source>
        <dbReference type="ARBA" id="ARBA00022833"/>
    </source>
</evidence>
<dbReference type="GO" id="GO:1900376">
    <property type="term" value="P:regulation of secondary metabolite biosynthetic process"/>
    <property type="evidence" value="ECO:0007669"/>
    <property type="project" value="TreeGrafter"/>
</dbReference>
<evidence type="ECO:0000313" key="8">
    <source>
        <dbReference type="EMBL" id="NME68545.1"/>
    </source>
</evidence>
<gene>
    <name evidence="8" type="ORF">HHU12_11295</name>
</gene>
<evidence type="ECO:0000256" key="7">
    <source>
        <dbReference type="PIRSR" id="PIRSR602481-1"/>
    </source>
</evidence>
<comment type="similarity">
    <text evidence="1">Belongs to the Fur family.</text>
</comment>
<keyword evidence="3 7" id="KW-0862">Zinc</keyword>
<reference evidence="8 9" key="1">
    <citation type="submission" date="2020-04" db="EMBL/GenBank/DDBJ databases">
        <title>Flammeovirga sp. SR4, a novel species isolated from seawater.</title>
        <authorList>
            <person name="Wang X."/>
        </authorList>
    </citation>
    <scope>NUCLEOTIDE SEQUENCE [LARGE SCALE GENOMIC DNA]</scope>
    <source>
        <strain evidence="8 9">ATCC 23126</strain>
    </source>
</reference>
<dbReference type="InterPro" id="IPR036390">
    <property type="entry name" value="WH_DNA-bd_sf"/>
</dbReference>
<dbReference type="Gene3D" id="3.30.1490.190">
    <property type="match status" value="1"/>
</dbReference>
<accession>A0A7X9P348</accession>
<dbReference type="PANTHER" id="PTHR33202:SF22">
    <property type="entry name" value="HYDROGEN PEROXIDE SENSITIVE REPRESSOR"/>
    <property type="match status" value="1"/>
</dbReference>
<evidence type="ECO:0000256" key="1">
    <source>
        <dbReference type="ARBA" id="ARBA00007957"/>
    </source>
</evidence>
<dbReference type="Pfam" id="PF01475">
    <property type="entry name" value="FUR"/>
    <property type="match status" value="1"/>
</dbReference>
<dbReference type="EMBL" id="JABANE010000025">
    <property type="protein sequence ID" value="NME68545.1"/>
    <property type="molecule type" value="Genomic_DNA"/>
</dbReference>
<dbReference type="GO" id="GO:0008270">
    <property type="term" value="F:zinc ion binding"/>
    <property type="evidence" value="ECO:0007669"/>
    <property type="project" value="TreeGrafter"/>
</dbReference>
<protein>
    <submittedName>
        <fullName evidence="8">Transcriptional repressor</fullName>
    </submittedName>
</protein>
<organism evidence="8 9">
    <name type="scientific">Flammeovirga aprica JL-4</name>
    <dbReference type="NCBI Taxonomy" id="694437"/>
    <lineage>
        <taxon>Bacteria</taxon>
        <taxon>Pseudomonadati</taxon>
        <taxon>Bacteroidota</taxon>
        <taxon>Cytophagia</taxon>
        <taxon>Cytophagales</taxon>
        <taxon>Flammeovirgaceae</taxon>
        <taxon>Flammeovirga</taxon>
    </lineage>
</organism>
<comment type="cofactor">
    <cofactor evidence="7">
        <name>Zn(2+)</name>
        <dbReference type="ChEBI" id="CHEBI:29105"/>
    </cofactor>
    <text evidence="7">Binds 1 zinc ion per subunit.</text>
</comment>
<keyword evidence="2" id="KW-0678">Repressor</keyword>
<feature type="binding site" evidence="7">
    <location>
        <position position="134"/>
    </location>
    <ligand>
        <name>Zn(2+)</name>
        <dbReference type="ChEBI" id="CHEBI:29105"/>
    </ligand>
</feature>
<dbReference type="GO" id="GO:0045892">
    <property type="term" value="P:negative regulation of DNA-templated transcription"/>
    <property type="evidence" value="ECO:0007669"/>
    <property type="project" value="TreeGrafter"/>
</dbReference>
<dbReference type="GO" id="GO:0000976">
    <property type="term" value="F:transcription cis-regulatory region binding"/>
    <property type="evidence" value="ECO:0007669"/>
    <property type="project" value="TreeGrafter"/>
</dbReference>
<evidence type="ECO:0000256" key="2">
    <source>
        <dbReference type="ARBA" id="ARBA00022491"/>
    </source>
</evidence>
<dbReference type="GO" id="GO:0003700">
    <property type="term" value="F:DNA-binding transcription factor activity"/>
    <property type="evidence" value="ECO:0007669"/>
    <property type="project" value="InterPro"/>
</dbReference>
<dbReference type="InterPro" id="IPR036388">
    <property type="entry name" value="WH-like_DNA-bd_sf"/>
</dbReference>
<keyword evidence="7" id="KW-0479">Metal-binding</keyword>
<feature type="binding site" evidence="7">
    <location>
        <position position="101"/>
    </location>
    <ligand>
        <name>Zn(2+)</name>
        <dbReference type="ChEBI" id="CHEBI:29105"/>
    </ligand>
</feature>